<name>A0A6J7CSZ5_9ZZZZ</name>
<reference evidence="2" key="1">
    <citation type="submission" date="2020-05" db="EMBL/GenBank/DDBJ databases">
        <authorList>
            <person name="Chiriac C."/>
            <person name="Salcher M."/>
            <person name="Ghai R."/>
            <person name="Kavagutti S V."/>
        </authorList>
    </citation>
    <scope>NUCLEOTIDE SEQUENCE</scope>
</reference>
<feature type="domain" description="Cadherin-like beta-sandwich-like" evidence="1">
    <location>
        <begin position="241"/>
        <end position="324"/>
    </location>
</feature>
<accession>A0A6J7CSZ5</accession>
<feature type="domain" description="Cadherin-like beta-sandwich-like" evidence="1">
    <location>
        <begin position="50"/>
        <end position="130"/>
    </location>
</feature>
<dbReference type="AlphaFoldDB" id="A0A6J7CSZ5"/>
<dbReference type="InterPro" id="IPR025883">
    <property type="entry name" value="Cadherin-like_domain"/>
</dbReference>
<evidence type="ECO:0000259" key="1">
    <source>
        <dbReference type="Pfam" id="PF12733"/>
    </source>
</evidence>
<dbReference type="EMBL" id="CAFBLS010000011">
    <property type="protein sequence ID" value="CAB4860075.1"/>
    <property type="molecule type" value="Genomic_DNA"/>
</dbReference>
<proteinExistence type="predicted"/>
<gene>
    <name evidence="2" type="ORF">UFOPK3402_00161</name>
</gene>
<organism evidence="2">
    <name type="scientific">freshwater metagenome</name>
    <dbReference type="NCBI Taxonomy" id="449393"/>
    <lineage>
        <taxon>unclassified sequences</taxon>
        <taxon>metagenomes</taxon>
        <taxon>ecological metagenomes</taxon>
    </lineage>
</organism>
<feature type="domain" description="Cadherin-like beta-sandwich-like" evidence="1">
    <location>
        <begin position="146"/>
        <end position="228"/>
    </location>
</feature>
<protein>
    <submittedName>
        <fullName evidence="2">Unannotated protein</fullName>
    </submittedName>
</protein>
<sequence>MMRGRRGRALAMALPMVLCCGVMASFQAPPALALSSDASLDLLALSSGALAPSFDSGIMTYTSVVTNTTATLTVTPTAAPGAKVTVNGSAVVSGSASPAIALTVGANAITTVVTAGNGVTQRTYTVTVQRSTPADPDLSGLKLSVGQLAPVFAKATTLYSAEVPFSADTITLSPTPSAASSTVKVNGSSVAPGTPSDPIDLAVGENDISIVVRAQDLSLKRYTVTVKRSSEVDLMGLRLSSGSLSPAFASGITEYTATVPDATKAITVTPTGSSALVTIRVNGAVVPAGGTSGEIPLATGPNTITTVVTTADNHTKTTTVVVTRSPGAAVAPAGVHLGGGVWLVRSGDFSRLKVTRAAAGATSLPIKKQTVRAPLNRLVAPRVRNLTPRTAYRVFVRINGSWIPAGSVRAGRQGVASLPALRFQNTGRYRIKLKASDRTKLYMRIVAHPA</sequence>
<evidence type="ECO:0000313" key="2">
    <source>
        <dbReference type="EMBL" id="CAB4860075.1"/>
    </source>
</evidence>
<dbReference type="Pfam" id="PF12733">
    <property type="entry name" value="Cadherin-like"/>
    <property type="match status" value="3"/>
</dbReference>